<sequence length="460" mass="47725">MNTAPTASLRWQGTAGWLTAKVKGAVSATDPDGDKLTYTGATTAKGTLTVNSRGSFAFTPTDAARHAAAASNANDAAKFEHLVITVTDGKGGVGTVPIMVEIRPANKAPSWLRSKVNRPDATTGVVTGRISATDGDGDAFAYSVAGPSKGTVVVNGDGTFTYRPTPTARADAKLTWYADKDQFNVTLDDGHGGVRTIAIRVTIAPGDNQSPSFGEPRVSITSTNASNGVITGRINATDPEGSPLTFRLVESVPGGTGAVVLDSSTGAFTFTPTENARLAAYNTPGEDLAWFKVALNDEQTTVTADVAVTIVAKAPAPPPSNWTRPLASYRVTQEYGGAHTGIDLAANAGAPVYAAADGVIYHEGWGTSDRAGKPSDWMGTQAGISILVRHDGLGVMTGYAHLSRTIIDVGQRVVKGQLIGYVGCTGACSGPHLHFEVLPMPLSSSRGILGRVNPRNYLSL</sequence>
<dbReference type="Pfam" id="PF17963">
    <property type="entry name" value="Big_9"/>
    <property type="match status" value="3"/>
</dbReference>
<accession>A0ABT8HKI3</accession>
<dbReference type="NCBIfam" id="TIGR01965">
    <property type="entry name" value="VCBS_repeat"/>
    <property type="match status" value="1"/>
</dbReference>
<reference evidence="2" key="1">
    <citation type="submission" date="2023-07" db="EMBL/GenBank/DDBJ databases">
        <title>Degradation of tert-butanol by M. austroafricanum TBA100.</title>
        <authorList>
            <person name="Helbich S."/>
            <person name="Vainshtein Y."/>
        </authorList>
    </citation>
    <scope>NUCLEOTIDE SEQUENCE</scope>
    <source>
        <strain evidence="2">TBA100</strain>
    </source>
</reference>
<evidence type="ECO:0000313" key="2">
    <source>
        <dbReference type="EMBL" id="MDN4521249.1"/>
    </source>
</evidence>
<gene>
    <name evidence="2" type="ORF">QYF68_26005</name>
</gene>
<keyword evidence="3" id="KW-1185">Reference proteome</keyword>
<dbReference type="PANTHER" id="PTHR21666">
    <property type="entry name" value="PEPTIDASE-RELATED"/>
    <property type="match status" value="1"/>
</dbReference>
<dbReference type="InterPro" id="IPR016047">
    <property type="entry name" value="M23ase_b-sheet_dom"/>
</dbReference>
<organism evidence="2 3">
    <name type="scientific">Mycolicibacterium austroafricanum</name>
    <name type="common">Mycobacterium austroafricanum</name>
    <dbReference type="NCBI Taxonomy" id="39687"/>
    <lineage>
        <taxon>Bacteria</taxon>
        <taxon>Bacillati</taxon>
        <taxon>Actinomycetota</taxon>
        <taxon>Actinomycetes</taxon>
        <taxon>Mycobacteriales</taxon>
        <taxon>Mycobacteriaceae</taxon>
        <taxon>Mycolicibacterium</taxon>
    </lineage>
</organism>
<dbReference type="InterPro" id="IPR010221">
    <property type="entry name" value="VCBS_dom"/>
</dbReference>
<protein>
    <submittedName>
        <fullName evidence="2">Ig-like domain-containing protein</fullName>
    </submittedName>
</protein>
<name>A0ABT8HKI3_MYCAO</name>
<dbReference type="InterPro" id="IPR011055">
    <property type="entry name" value="Dup_hybrid_motif"/>
</dbReference>
<dbReference type="CDD" id="cd12797">
    <property type="entry name" value="M23_peptidase"/>
    <property type="match status" value="1"/>
</dbReference>
<evidence type="ECO:0000259" key="1">
    <source>
        <dbReference type="Pfam" id="PF01551"/>
    </source>
</evidence>
<dbReference type="Pfam" id="PF01551">
    <property type="entry name" value="Peptidase_M23"/>
    <property type="match status" value="1"/>
</dbReference>
<feature type="domain" description="M23ase beta-sheet core" evidence="1">
    <location>
        <begin position="338"/>
        <end position="437"/>
    </location>
</feature>
<dbReference type="RefSeq" id="WP_208675562.1">
    <property type="nucleotide sequence ID" value="NZ_CP070380.1"/>
</dbReference>
<dbReference type="PANTHER" id="PTHR21666:SF270">
    <property type="entry name" value="MUREIN HYDROLASE ACTIVATOR ENVC"/>
    <property type="match status" value="1"/>
</dbReference>
<evidence type="ECO:0000313" key="3">
    <source>
        <dbReference type="Proteomes" id="UP001172687"/>
    </source>
</evidence>
<dbReference type="Proteomes" id="UP001172687">
    <property type="component" value="Unassembled WGS sequence"/>
</dbReference>
<dbReference type="Gene3D" id="2.70.70.10">
    <property type="entry name" value="Glucose Permease (Domain IIA)"/>
    <property type="match status" value="1"/>
</dbReference>
<dbReference type="EMBL" id="JAUHTC010000089">
    <property type="protein sequence ID" value="MDN4521249.1"/>
    <property type="molecule type" value="Genomic_DNA"/>
</dbReference>
<comment type="caution">
    <text evidence="2">The sequence shown here is derived from an EMBL/GenBank/DDBJ whole genome shotgun (WGS) entry which is preliminary data.</text>
</comment>
<dbReference type="InterPro" id="IPR050570">
    <property type="entry name" value="Cell_wall_metabolism_enzyme"/>
</dbReference>
<dbReference type="SUPFAM" id="SSF51261">
    <property type="entry name" value="Duplicated hybrid motif"/>
    <property type="match status" value="1"/>
</dbReference>
<proteinExistence type="predicted"/>